<reference evidence="3" key="1">
    <citation type="submission" date="2016-11" db="UniProtKB">
        <authorList>
            <consortium name="WormBaseParasite"/>
        </authorList>
    </citation>
    <scope>IDENTIFICATION</scope>
</reference>
<evidence type="ECO:0000313" key="2">
    <source>
        <dbReference type="Proteomes" id="UP000095282"/>
    </source>
</evidence>
<evidence type="ECO:0000256" key="1">
    <source>
        <dbReference type="SAM" id="SignalP"/>
    </source>
</evidence>
<protein>
    <submittedName>
        <fullName evidence="3">Uncharacterized protein</fullName>
    </submittedName>
</protein>
<dbReference type="AlphaFoldDB" id="A0A1I7UA30"/>
<proteinExistence type="predicted"/>
<name>A0A1I7UA30_9PELO</name>
<dbReference type="Proteomes" id="UP000095282">
    <property type="component" value="Unplaced"/>
</dbReference>
<accession>A0A1I7UA30</accession>
<dbReference type="STRING" id="1561998.A0A1I7UA30"/>
<organism evidence="2 3">
    <name type="scientific">Caenorhabditis tropicalis</name>
    <dbReference type="NCBI Taxonomy" id="1561998"/>
    <lineage>
        <taxon>Eukaryota</taxon>
        <taxon>Metazoa</taxon>
        <taxon>Ecdysozoa</taxon>
        <taxon>Nematoda</taxon>
        <taxon>Chromadorea</taxon>
        <taxon>Rhabditida</taxon>
        <taxon>Rhabditina</taxon>
        <taxon>Rhabditomorpha</taxon>
        <taxon>Rhabditoidea</taxon>
        <taxon>Rhabditidae</taxon>
        <taxon>Peloderinae</taxon>
        <taxon>Caenorhabditis</taxon>
    </lineage>
</organism>
<sequence>MNSSLLIAIFALLYCANAQYGGNSQPVYSQPPQYYQPEPINDNFVCSIQANYDLFGQNGKHHRPTTNFCQDAYKFDGCERCCRMAARIQGTNIKEESIIGFNIVLEKQPLCICCSPNTASGSNGY</sequence>
<keyword evidence="1" id="KW-0732">Signal</keyword>
<keyword evidence="2" id="KW-1185">Reference proteome</keyword>
<feature type="signal peptide" evidence="1">
    <location>
        <begin position="1"/>
        <end position="18"/>
    </location>
</feature>
<dbReference type="eggNOG" id="ENOG502TI04">
    <property type="taxonomic scope" value="Eukaryota"/>
</dbReference>
<evidence type="ECO:0000313" key="3">
    <source>
        <dbReference type="WBParaSite" id="Csp11.Scaffold629.g16393.t1"/>
    </source>
</evidence>
<dbReference type="WBParaSite" id="Csp11.Scaffold629.g16393.t1">
    <property type="protein sequence ID" value="Csp11.Scaffold629.g16393.t1"/>
    <property type="gene ID" value="Csp11.Scaffold629.g16393"/>
</dbReference>
<feature type="chain" id="PRO_5009308595" evidence="1">
    <location>
        <begin position="19"/>
        <end position="125"/>
    </location>
</feature>